<dbReference type="GO" id="GO:0016485">
    <property type="term" value="P:protein processing"/>
    <property type="evidence" value="ECO:0007669"/>
    <property type="project" value="TreeGrafter"/>
</dbReference>
<dbReference type="InterPro" id="IPR024079">
    <property type="entry name" value="MetalloPept_cat_dom_sf"/>
</dbReference>
<evidence type="ECO:0000313" key="2">
    <source>
        <dbReference type="EMBL" id="CAF4932840.1"/>
    </source>
</evidence>
<dbReference type="Gene3D" id="1.10.1380.10">
    <property type="entry name" value="Neutral endopeptidase , domain2"/>
    <property type="match status" value="1"/>
</dbReference>
<evidence type="ECO:0000313" key="3">
    <source>
        <dbReference type="Proteomes" id="UP000676336"/>
    </source>
</evidence>
<dbReference type="Proteomes" id="UP000676336">
    <property type="component" value="Unassembled WGS sequence"/>
</dbReference>
<dbReference type="Pfam" id="PF05649">
    <property type="entry name" value="Peptidase_M13_N"/>
    <property type="match status" value="1"/>
</dbReference>
<dbReference type="Gene3D" id="3.40.390.10">
    <property type="entry name" value="Collagenase (Catalytic Domain)"/>
    <property type="match status" value="1"/>
</dbReference>
<evidence type="ECO:0000259" key="1">
    <source>
        <dbReference type="Pfam" id="PF05649"/>
    </source>
</evidence>
<comment type="caution">
    <text evidence="2">The sequence shown here is derived from an EMBL/GenBank/DDBJ whole genome shotgun (WGS) entry which is preliminary data.</text>
</comment>
<gene>
    <name evidence="2" type="ORF">SMN809_LOCUS53264</name>
</gene>
<protein>
    <recommendedName>
        <fullName evidence="1">Peptidase M13 N-terminal domain-containing protein</fullName>
    </recommendedName>
</protein>
<dbReference type="GO" id="GO:0005886">
    <property type="term" value="C:plasma membrane"/>
    <property type="evidence" value="ECO:0007669"/>
    <property type="project" value="TreeGrafter"/>
</dbReference>
<dbReference type="PANTHER" id="PTHR11733:SF167">
    <property type="entry name" value="FI17812P1-RELATED"/>
    <property type="match status" value="1"/>
</dbReference>
<name>A0A8S3D4A1_9BILA</name>
<dbReference type="EMBL" id="CAJOBI010182834">
    <property type="protein sequence ID" value="CAF4932840.1"/>
    <property type="molecule type" value="Genomic_DNA"/>
</dbReference>
<feature type="non-terminal residue" evidence="2">
    <location>
        <position position="1"/>
    </location>
</feature>
<dbReference type="InterPro" id="IPR000718">
    <property type="entry name" value="Peptidase_M13"/>
</dbReference>
<dbReference type="InterPro" id="IPR042089">
    <property type="entry name" value="Peptidase_M13_dom_2"/>
</dbReference>
<dbReference type="PANTHER" id="PTHR11733">
    <property type="entry name" value="ZINC METALLOPROTEASE FAMILY M13 NEPRILYSIN-RELATED"/>
    <property type="match status" value="1"/>
</dbReference>
<dbReference type="SUPFAM" id="SSF55486">
    <property type="entry name" value="Metalloproteases ('zincins'), catalytic domain"/>
    <property type="match status" value="1"/>
</dbReference>
<reference evidence="2" key="1">
    <citation type="submission" date="2021-02" db="EMBL/GenBank/DDBJ databases">
        <authorList>
            <person name="Nowell W R."/>
        </authorList>
    </citation>
    <scope>NUCLEOTIDE SEQUENCE</scope>
</reference>
<proteinExistence type="predicted"/>
<dbReference type="InterPro" id="IPR008753">
    <property type="entry name" value="Peptidase_M13_N"/>
</dbReference>
<dbReference type="AlphaFoldDB" id="A0A8S3D4A1"/>
<dbReference type="GO" id="GO:0004222">
    <property type="term" value="F:metalloendopeptidase activity"/>
    <property type="evidence" value="ECO:0007669"/>
    <property type="project" value="InterPro"/>
</dbReference>
<organism evidence="2 3">
    <name type="scientific">Rotaria magnacalcarata</name>
    <dbReference type="NCBI Taxonomy" id="392030"/>
    <lineage>
        <taxon>Eukaryota</taxon>
        <taxon>Metazoa</taxon>
        <taxon>Spiralia</taxon>
        <taxon>Gnathifera</taxon>
        <taxon>Rotifera</taxon>
        <taxon>Eurotatoria</taxon>
        <taxon>Bdelloidea</taxon>
        <taxon>Philodinida</taxon>
        <taxon>Philodinidae</taxon>
        <taxon>Rotaria</taxon>
    </lineage>
</organism>
<accession>A0A8S3D4A1</accession>
<feature type="domain" description="Peptidase M13 N-terminal" evidence="1">
    <location>
        <begin position="17"/>
        <end position="56"/>
    </location>
</feature>
<sequence>SVIANYLIDSIDQSVEPCEDFYQFSCGSWLKNTKIPNDVDEQNSFQILNKQLQENIVGKFQ</sequence>
<dbReference type="PROSITE" id="PS51885">
    <property type="entry name" value="NEPRILYSIN"/>
    <property type="match status" value="1"/>
</dbReference>